<keyword evidence="3" id="KW-1185">Reference proteome</keyword>
<accession>A0A917YM23</accession>
<proteinExistence type="predicted"/>
<evidence type="ECO:0000313" key="2">
    <source>
        <dbReference type="EMBL" id="GGO37491.1"/>
    </source>
</evidence>
<protein>
    <submittedName>
        <fullName evidence="2">Uncharacterized protein</fullName>
    </submittedName>
</protein>
<name>A0A917YM23_9RHOB</name>
<dbReference type="EMBL" id="BMLP01000009">
    <property type="protein sequence ID" value="GGO37491.1"/>
    <property type="molecule type" value="Genomic_DNA"/>
</dbReference>
<reference evidence="2 3" key="1">
    <citation type="journal article" date="2014" name="Int. J. Syst. Evol. Microbiol.">
        <title>Complete genome sequence of Corynebacterium casei LMG S-19264T (=DSM 44701T), isolated from a smear-ripened cheese.</title>
        <authorList>
            <consortium name="US DOE Joint Genome Institute (JGI-PGF)"/>
            <person name="Walter F."/>
            <person name="Albersmeier A."/>
            <person name="Kalinowski J."/>
            <person name="Ruckert C."/>
        </authorList>
    </citation>
    <scope>NUCLEOTIDE SEQUENCE [LARGE SCALE GENOMIC DNA]</scope>
    <source>
        <strain evidence="2 3">CGMCC 1.7029</strain>
    </source>
</reference>
<comment type="caution">
    <text evidence="2">The sequence shown here is derived from an EMBL/GenBank/DDBJ whole genome shotgun (WGS) entry which is preliminary data.</text>
</comment>
<organism evidence="2 3">
    <name type="scientific">Gemmobacter aquaticus</name>
    <dbReference type="NCBI Taxonomy" id="490185"/>
    <lineage>
        <taxon>Bacteria</taxon>
        <taxon>Pseudomonadati</taxon>
        <taxon>Pseudomonadota</taxon>
        <taxon>Alphaproteobacteria</taxon>
        <taxon>Rhodobacterales</taxon>
        <taxon>Paracoccaceae</taxon>
        <taxon>Gemmobacter</taxon>
    </lineage>
</organism>
<sequence length="81" mass="8672">MAATEALIALGQERPFVPVMVNPFLKGMTFSLDGMANSRAICSLASAAKQESQFWQPKSAHDNGRHAAPYRPAGDPGNADR</sequence>
<gene>
    <name evidence="2" type="ORF">GCM10010991_33230</name>
</gene>
<evidence type="ECO:0000256" key="1">
    <source>
        <dbReference type="SAM" id="MobiDB-lite"/>
    </source>
</evidence>
<dbReference type="AlphaFoldDB" id="A0A917YM23"/>
<dbReference type="Proteomes" id="UP000598196">
    <property type="component" value="Unassembled WGS sequence"/>
</dbReference>
<evidence type="ECO:0000313" key="3">
    <source>
        <dbReference type="Proteomes" id="UP000598196"/>
    </source>
</evidence>
<feature type="region of interest" description="Disordered" evidence="1">
    <location>
        <begin position="53"/>
        <end position="81"/>
    </location>
</feature>